<feature type="transmembrane region" description="Helical" evidence="1">
    <location>
        <begin position="371"/>
        <end position="391"/>
    </location>
</feature>
<keyword evidence="1" id="KW-1133">Transmembrane helix</keyword>
<evidence type="ECO:0008006" key="4">
    <source>
        <dbReference type="Google" id="ProtNLM"/>
    </source>
</evidence>
<accession>A0ABV7VS26</accession>
<evidence type="ECO:0000313" key="3">
    <source>
        <dbReference type="Proteomes" id="UP001595722"/>
    </source>
</evidence>
<organism evidence="2 3">
    <name type="scientific">Bacterioplanoides pacificum</name>
    <dbReference type="NCBI Taxonomy" id="1171596"/>
    <lineage>
        <taxon>Bacteria</taxon>
        <taxon>Pseudomonadati</taxon>
        <taxon>Pseudomonadota</taxon>
        <taxon>Gammaproteobacteria</taxon>
        <taxon>Oceanospirillales</taxon>
        <taxon>Oceanospirillaceae</taxon>
        <taxon>Bacterioplanoides</taxon>
    </lineage>
</organism>
<feature type="transmembrane region" description="Helical" evidence="1">
    <location>
        <begin position="155"/>
        <end position="173"/>
    </location>
</feature>
<keyword evidence="1" id="KW-0812">Transmembrane</keyword>
<gene>
    <name evidence="2" type="ORF">ACFOMG_05500</name>
</gene>
<feature type="transmembrane region" description="Helical" evidence="1">
    <location>
        <begin position="206"/>
        <end position="224"/>
    </location>
</feature>
<keyword evidence="1" id="KW-0472">Membrane</keyword>
<proteinExistence type="predicted"/>
<dbReference type="EMBL" id="JBHRYB010000005">
    <property type="protein sequence ID" value="MFC3679566.1"/>
    <property type="molecule type" value="Genomic_DNA"/>
</dbReference>
<evidence type="ECO:0000313" key="2">
    <source>
        <dbReference type="EMBL" id="MFC3679566.1"/>
    </source>
</evidence>
<name>A0ABV7VS26_9GAMM</name>
<feature type="transmembrane region" description="Helical" evidence="1">
    <location>
        <begin position="128"/>
        <end position="148"/>
    </location>
</feature>
<dbReference type="RefSeq" id="WP_376865287.1">
    <property type="nucleotide sequence ID" value="NZ_JBHRYB010000005.1"/>
</dbReference>
<protein>
    <recommendedName>
        <fullName evidence="4">Oligosaccharide repeat unit polymerase</fullName>
    </recommendedName>
</protein>
<keyword evidence="3" id="KW-1185">Reference proteome</keyword>
<dbReference type="Proteomes" id="UP001595722">
    <property type="component" value="Unassembled WGS sequence"/>
</dbReference>
<sequence length="398" mass="46691">MSKYFYNPVFLYYIGLVVYALLVPVDVDFELRIIAVFYLLLLFFVFFLSSFISTRSESLKVEGFDINFRFLIFLVSLQYLAVFYSGYFYTGIEPLDMIGNVLAGVSNYSLYQEYFKSAEISTFGIYKVFPILSVFYLKLISLYVCYIATFHVYKFKLIVLVVLSLVPLVIFGLYRGTSFEFFEILVMILCLVYLRSRVYLNFKIPIFKVVLLISTLLFVYSYQVSVRYLHDYRPDCLNEFCYDSDSFLFDYFPVMYKLSAYFYFGPDYMARWLIHFSESGEVFSLMLPFYGFFSGFEPKHLCQYGLNCGPTWAPDFEIATYHFGIILAFILVGLISYFQVRFLSAKRYAFVSFLGFYLLTLQLFAFPVGNFLVVSSANKILLFLLLFLLVCKKFKRVV</sequence>
<comment type="caution">
    <text evidence="2">The sequence shown here is derived from an EMBL/GenBank/DDBJ whole genome shotgun (WGS) entry which is preliminary data.</text>
</comment>
<evidence type="ECO:0000256" key="1">
    <source>
        <dbReference type="SAM" id="Phobius"/>
    </source>
</evidence>
<reference evidence="3" key="1">
    <citation type="journal article" date="2019" name="Int. J. Syst. Evol. Microbiol.">
        <title>The Global Catalogue of Microorganisms (GCM) 10K type strain sequencing project: providing services to taxonomists for standard genome sequencing and annotation.</title>
        <authorList>
            <consortium name="The Broad Institute Genomics Platform"/>
            <consortium name="The Broad Institute Genome Sequencing Center for Infectious Disease"/>
            <person name="Wu L."/>
            <person name="Ma J."/>
        </authorList>
    </citation>
    <scope>NUCLEOTIDE SEQUENCE [LARGE SCALE GENOMIC DNA]</scope>
    <source>
        <strain evidence="3">KCTC 42424</strain>
    </source>
</reference>
<feature type="transmembrane region" description="Helical" evidence="1">
    <location>
        <begin position="9"/>
        <end position="27"/>
    </location>
</feature>
<feature type="transmembrane region" description="Helical" evidence="1">
    <location>
        <begin position="347"/>
        <end position="365"/>
    </location>
</feature>
<feature type="transmembrane region" description="Helical" evidence="1">
    <location>
        <begin position="66"/>
        <end position="87"/>
    </location>
</feature>
<feature type="transmembrane region" description="Helical" evidence="1">
    <location>
        <begin position="33"/>
        <end position="54"/>
    </location>
</feature>
<feature type="transmembrane region" description="Helical" evidence="1">
    <location>
        <begin position="179"/>
        <end position="194"/>
    </location>
</feature>
<feature type="transmembrane region" description="Helical" evidence="1">
    <location>
        <begin position="319"/>
        <end position="340"/>
    </location>
</feature>